<sequence>MTTLIESFGEELSKLAGITPDFMTRRSYGPNRKMLRMPPAVRQGKTGWTKNKYGEPKGSAFDRQKGPMSSQAQADREYRRSAAKQPTPVTRESRSFMRNGTGRTRQGRGKSGALNMRY</sequence>
<feature type="region of interest" description="Disordered" evidence="1">
    <location>
        <begin position="26"/>
        <end position="118"/>
    </location>
</feature>
<proteinExistence type="predicted"/>
<accession>A0A0F9KEF7</accession>
<evidence type="ECO:0000256" key="1">
    <source>
        <dbReference type="SAM" id="MobiDB-lite"/>
    </source>
</evidence>
<dbReference type="AlphaFoldDB" id="A0A0F9KEF7"/>
<protein>
    <submittedName>
        <fullName evidence="2">Uncharacterized protein</fullName>
    </submittedName>
</protein>
<reference evidence="2" key="1">
    <citation type="journal article" date="2015" name="Nature">
        <title>Complex archaea that bridge the gap between prokaryotes and eukaryotes.</title>
        <authorList>
            <person name="Spang A."/>
            <person name="Saw J.H."/>
            <person name="Jorgensen S.L."/>
            <person name="Zaremba-Niedzwiedzka K."/>
            <person name="Martijn J."/>
            <person name="Lind A.E."/>
            <person name="van Eijk R."/>
            <person name="Schleper C."/>
            <person name="Guy L."/>
            <person name="Ettema T.J."/>
        </authorList>
    </citation>
    <scope>NUCLEOTIDE SEQUENCE</scope>
</reference>
<name>A0A0F9KEF7_9ZZZZ</name>
<comment type="caution">
    <text evidence="2">The sequence shown here is derived from an EMBL/GenBank/DDBJ whole genome shotgun (WGS) entry which is preliminary data.</text>
</comment>
<gene>
    <name evidence="2" type="ORF">LCGC14_1341220</name>
</gene>
<organism evidence="2">
    <name type="scientific">marine sediment metagenome</name>
    <dbReference type="NCBI Taxonomy" id="412755"/>
    <lineage>
        <taxon>unclassified sequences</taxon>
        <taxon>metagenomes</taxon>
        <taxon>ecological metagenomes</taxon>
    </lineage>
</organism>
<dbReference type="EMBL" id="LAZR01008206">
    <property type="protein sequence ID" value="KKM80308.1"/>
    <property type="molecule type" value="Genomic_DNA"/>
</dbReference>
<feature type="compositionally biased region" description="Basic and acidic residues" evidence="1">
    <location>
        <begin position="52"/>
        <end position="65"/>
    </location>
</feature>
<evidence type="ECO:0000313" key="2">
    <source>
        <dbReference type="EMBL" id="KKM80308.1"/>
    </source>
</evidence>